<dbReference type="EMBL" id="JARKHS020002579">
    <property type="protein sequence ID" value="KAK8786629.1"/>
    <property type="molecule type" value="Genomic_DNA"/>
</dbReference>
<reference evidence="4 5" key="1">
    <citation type="journal article" date="2023" name="Arcadia Sci">
        <title>De novo assembly of a long-read Amblyomma americanum tick genome.</title>
        <authorList>
            <person name="Chou S."/>
            <person name="Poskanzer K.E."/>
            <person name="Rollins M."/>
            <person name="Thuy-Boun P.S."/>
        </authorList>
    </citation>
    <scope>NUCLEOTIDE SEQUENCE [LARGE SCALE GENOMIC DNA]</scope>
    <source>
        <strain evidence="4">F_SG_1</strain>
        <tissue evidence="4">Salivary glands</tissue>
    </source>
</reference>
<evidence type="ECO:0000259" key="3">
    <source>
        <dbReference type="PROSITE" id="PS50118"/>
    </source>
</evidence>
<dbReference type="InterPro" id="IPR036910">
    <property type="entry name" value="HMG_box_dom_sf"/>
</dbReference>
<accession>A0AAQ4FHF1</accession>
<protein>
    <recommendedName>
        <fullName evidence="3">HMG box domain-containing protein</fullName>
    </recommendedName>
</protein>
<name>A0AAQ4FHF1_AMBAM</name>
<dbReference type="Proteomes" id="UP001321473">
    <property type="component" value="Unassembled WGS sequence"/>
</dbReference>
<evidence type="ECO:0000256" key="1">
    <source>
        <dbReference type="PROSITE-ProRule" id="PRU00267"/>
    </source>
</evidence>
<dbReference type="SUPFAM" id="SSF47095">
    <property type="entry name" value="HMG-box"/>
    <property type="match status" value="1"/>
</dbReference>
<keyword evidence="5" id="KW-1185">Reference proteome</keyword>
<dbReference type="CDD" id="cd21983">
    <property type="entry name" value="HMG-box_SMARCE1"/>
    <property type="match status" value="1"/>
</dbReference>
<dbReference type="GO" id="GO:0045892">
    <property type="term" value="P:negative regulation of DNA-templated transcription"/>
    <property type="evidence" value="ECO:0007669"/>
    <property type="project" value="TreeGrafter"/>
</dbReference>
<feature type="DNA-binding region" description="HMG box" evidence="1">
    <location>
        <begin position="61"/>
        <end position="129"/>
    </location>
</feature>
<keyword evidence="1" id="KW-0539">Nucleus</keyword>
<keyword evidence="1" id="KW-0238">DNA-binding</keyword>
<evidence type="ECO:0000313" key="5">
    <source>
        <dbReference type="Proteomes" id="UP001321473"/>
    </source>
</evidence>
<dbReference type="PANTHER" id="PTHR46232">
    <property type="entry name" value="SMARCE1 REGULATOR OF CHROMATIN"/>
    <property type="match status" value="1"/>
</dbReference>
<evidence type="ECO:0000313" key="4">
    <source>
        <dbReference type="EMBL" id="KAK8786629.1"/>
    </source>
</evidence>
<feature type="domain" description="HMG box" evidence="3">
    <location>
        <begin position="61"/>
        <end position="129"/>
    </location>
</feature>
<dbReference type="Gene3D" id="1.10.30.10">
    <property type="entry name" value="High mobility group box domain"/>
    <property type="match status" value="1"/>
</dbReference>
<proteinExistence type="predicted"/>
<dbReference type="PANTHER" id="PTHR46232:SF1">
    <property type="entry name" value="SWI_SNF-RELATED MATRIX-ASSOCIATED ACTIN-DEPENDENT REGULATOR OF CHROMATIN SUBFAMILY E MEMBER 1"/>
    <property type="match status" value="1"/>
</dbReference>
<dbReference type="GO" id="GO:0016922">
    <property type="term" value="F:nuclear receptor binding"/>
    <property type="evidence" value="ECO:0007669"/>
    <property type="project" value="TreeGrafter"/>
</dbReference>
<dbReference type="PROSITE" id="PS50118">
    <property type="entry name" value="HMG_BOX_2"/>
    <property type="match status" value="1"/>
</dbReference>
<gene>
    <name evidence="4" type="ORF">V5799_023596</name>
</gene>
<sequence>MTASTPPVPQSLRPPKEATSNSSTPEPPPANTSSFMPPTRKRRSRGIESAISHLPKPPKAPHRPLTPYMKYSRLVWNLVRTSGPDLKMTDVGRTTGQMWRELPDETKQQYLKDYETEMIKYKGAYELYLNSPAYQAWLEAKSKVS</sequence>
<comment type="caution">
    <text evidence="4">The sequence shown here is derived from an EMBL/GenBank/DDBJ whole genome shotgun (WGS) entry which is preliminary data.</text>
</comment>
<organism evidence="4 5">
    <name type="scientific">Amblyomma americanum</name>
    <name type="common">Lone star tick</name>
    <dbReference type="NCBI Taxonomy" id="6943"/>
    <lineage>
        <taxon>Eukaryota</taxon>
        <taxon>Metazoa</taxon>
        <taxon>Ecdysozoa</taxon>
        <taxon>Arthropoda</taxon>
        <taxon>Chelicerata</taxon>
        <taxon>Arachnida</taxon>
        <taxon>Acari</taxon>
        <taxon>Parasitiformes</taxon>
        <taxon>Ixodida</taxon>
        <taxon>Ixodoidea</taxon>
        <taxon>Ixodidae</taxon>
        <taxon>Amblyomminae</taxon>
        <taxon>Amblyomma</taxon>
    </lineage>
</organism>
<feature type="region of interest" description="Disordered" evidence="2">
    <location>
        <begin position="1"/>
        <end position="65"/>
    </location>
</feature>
<evidence type="ECO:0000256" key="2">
    <source>
        <dbReference type="SAM" id="MobiDB-lite"/>
    </source>
</evidence>
<dbReference type="InterPro" id="IPR009071">
    <property type="entry name" value="HMG_box_dom"/>
</dbReference>
<dbReference type="GO" id="GO:0031492">
    <property type="term" value="F:nucleosomal DNA binding"/>
    <property type="evidence" value="ECO:0007669"/>
    <property type="project" value="TreeGrafter"/>
</dbReference>
<dbReference type="SMART" id="SM00398">
    <property type="entry name" value="HMG"/>
    <property type="match status" value="1"/>
</dbReference>
<dbReference type="Pfam" id="PF00505">
    <property type="entry name" value="HMG_box"/>
    <property type="match status" value="1"/>
</dbReference>
<dbReference type="GO" id="GO:0016514">
    <property type="term" value="C:SWI/SNF complex"/>
    <property type="evidence" value="ECO:0007669"/>
    <property type="project" value="TreeGrafter"/>
</dbReference>
<dbReference type="AlphaFoldDB" id="A0AAQ4FHF1"/>